<dbReference type="EMBL" id="JAUEDK010000010">
    <property type="protein sequence ID" value="MDN0074753.1"/>
    <property type="molecule type" value="Genomic_DNA"/>
</dbReference>
<protein>
    <submittedName>
        <fullName evidence="1">DUF3861 domain-containing protein</fullName>
    </submittedName>
</protein>
<dbReference type="Pfam" id="PF12977">
    <property type="entry name" value="DUF3861"/>
    <property type="match status" value="1"/>
</dbReference>
<dbReference type="InterPro" id="IPR024476">
    <property type="entry name" value="DUF3861"/>
</dbReference>
<comment type="caution">
    <text evidence="1">The sequence shown here is derived from an EMBL/GenBank/DDBJ whole genome shotgun (WGS) entry which is preliminary data.</text>
</comment>
<name>A0ABT7XM18_9NEIS</name>
<dbReference type="Gene3D" id="3.10.20.850">
    <property type="entry name" value="Protein of unknown function DUF3861"/>
    <property type="match status" value="1"/>
</dbReference>
<evidence type="ECO:0000313" key="2">
    <source>
        <dbReference type="Proteomes" id="UP001168540"/>
    </source>
</evidence>
<gene>
    <name evidence="1" type="ORF">QU481_07590</name>
</gene>
<proteinExistence type="predicted"/>
<organism evidence="1 2">
    <name type="scientific">Crenobacter oryzisoli</name>
    <dbReference type="NCBI Taxonomy" id="3056844"/>
    <lineage>
        <taxon>Bacteria</taxon>
        <taxon>Pseudomonadati</taxon>
        <taxon>Pseudomonadota</taxon>
        <taxon>Betaproteobacteria</taxon>
        <taxon>Neisseriales</taxon>
        <taxon>Neisseriaceae</taxon>
        <taxon>Crenobacter</taxon>
    </lineage>
</organism>
<evidence type="ECO:0000313" key="1">
    <source>
        <dbReference type="EMBL" id="MDN0074753.1"/>
    </source>
</evidence>
<keyword evidence="2" id="KW-1185">Reference proteome</keyword>
<sequence>MKGHRYRITVEPLDAGAHSDTPFSFEAVSHDELFGIVERVRASGRWDADTAAQLAVGLKLFGEVLLQERKSELFTPLSDGPFKDFMQGFKAAMKAGPDGSAAS</sequence>
<reference evidence="1" key="1">
    <citation type="submission" date="2023-06" db="EMBL/GenBank/DDBJ databases">
        <authorList>
            <person name="Zhang S."/>
        </authorList>
    </citation>
    <scope>NUCLEOTIDE SEQUENCE</scope>
    <source>
        <strain evidence="1">SG2303</strain>
    </source>
</reference>
<dbReference type="InterPro" id="IPR038194">
    <property type="entry name" value="DUF3861_sf"/>
</dbReference>
<accession>A0ABT7XM18</accession>
<dbReference type="Proteomes" id="UP001168540">
    <property type="component" value="Unassembled WGS sequence"/>
</dbReference>
<dbReference type="RefSeq" id="WP_289829333.1">
    <property type="nucleotide sequence ID" value="NZ_JAUEDK010000010.1"/>
</dbReference>